<reference evidence="2" key="1">
    <citation type="submission" date="2021-06" db="EMBL/GenBank/DDBJ databases">
        <authorList>
            <consortium name="Wellcome Sanger Institute Data Sharing"/>
        </authorList>
    </citation>
    <scope>NUCLEOTIDE SEQUENCE [LARGE SCALE GENOMIC DNA]</scope>
</reference>
<reference evidence="2" key="3">
    <citation type="submission" date="2025-09" db="UniProtKB">
        <authorList>
            <consortium name="Ensembl"/>
        </authorList>
    </citation>
    <scope>IDENTIFICATION</scope>
</reference>
<dbReference type="GO" id="GO:0070563">
    <property type="term" value="P:negative regulation of vitamin D receptor signaling pathway"/>
    <property type="evidence" value="ECO:0007669"/>
    <property type="project" value="TreeGrafter"/>
</dbReference>
<dbReference type="PANTHER" id="PTHR24168">
    <property type="entry name" value="KN MOTIF AND ANKYRIN REPEAT DOMAIN-CONTAINING"/>
    <property type="match status" value="1"/>
</dbReference>
<accession>A0A8C4T2H4</accession>
<dbReference type="Pfam" id="PF12796">
    <property type="entry name" value="Ank_2"/>
    <property type="match status" value="1"/>
</dbReference>
<reference evidence="2" key="2">
    <citation type="submission" date="2025-08" db="UniProtKB">
        <authorList>
            <consortium name="Ensembl"/>
        </authorList>
    </citation>
    <scope>IDENTIFICATION</scope>
</reference>
<dbReference type="GO" id="GO:0000122">
    <property type="term" value="P:negative regulation of transcription by RNA polymerase II"/>
    <property type="evidence" value="ECO:0007669"/>
    <property type="project" value="TreeGrafter"/>
</dbReference>
<dbReference type="GO" id="GO:0008285">
    <property type="term" value="P:negative regulation of cell population proliferation"/>
    <property type="evidence" value="ECO:0007669"/>
    <property type="project" value="TreeGrafter"/>
</dbReference>
<dbReference type="SUPFAM" id="SSF48403">
    <property type="entry name" value="Ankyrin repeat"/>
    <property type="match status" value="1"/>
</dbReference>
<dbReference type="InterPro" id="IPR036770">
    <property type="entry name" value="Ankyrin_rpt-contain_sf"/>
</dbReference>
<dbReference type="GeneTree" id="ENSGT00940000161012"/>
<dbReference type="Ensembl" id="ENSECRT00000025812.1">
    <property type="protein sequence ID" value="ENSECRP00000025272.1"/>
    <property type="gene ID" value="ENSECRG00000017081.1"/>
</dbReference>
<dbReference type="GO" id="GO:0030837">
    <property type="term" value="P:negative regulation of actin filament polymerization"/>
    <property type="evidence" value="ECO:0007669"/>
    <property type="project" value="InterPro"/>
</dbReference>
<evidence type="ECO:0000313" key="2">
    <source>
        <dbReference type="Ensembl" id="ENSECRP00000025272.1"/>
    </source>
</evidence>
<proteinExistence type="predicted"/>
<dbReference type="AlphaFoldDB" id="A0A8C4T2H4"/>
<dbReference type="GO" id="GO:0005737">
    <property type="term" value="C:cytoplasm"/>
    <property type="evidence" value="ECO:0007669"/>
    <property type="project" value="TreeGrafter"/>
</dbReference>
<evidence type="ECO:0000256" key="1">
    <source>
        <dbReference type="PROSITE-ProRule" id="PRU00023"/>
    </source>
</evidence>
<organism evidence="2 3">
    <name type="scientific">Erpetoichthys calabaricus</name>
    <name type="common">Rope fish</name>
    <name type="synonym">Calamoichthys calabaricus</name>
    <dbReference type="NCBI Taxonomy" id="27687"/>
    <lineage>
        <taxon>Eukaryota</taxon>
        <taxon>Metazoa</taxon>
        <taxon>Chordata</taxon>
        <taxon>Craniata</taxon>
        <taxon>Vertebrata</taxon>
        <taxon>Euteleostomi</taxon>
        <taxon>Actinopterygii</taxon>
        <taxon>Polypteriformes</taxon>
        <taxon>Polypteridae</taxon>
        <taxon>Erpetoichthys</taxon>
    </lineage>
</organism>
<keyword evidence="3" id="KW-1185">Reference proteome</keyword>
<keyword evidence="1" id="KW-0040">ANK repeat</keyword>
<dbReference type="Gene3D" id="1.25.40.20">
    <property type="entry name" value="Ankyrin repeat-containing domain"/>
    <property type="match status" value="1"/>
</dbReference>
<protein>
    <submittedName>
        <fullName evidence="2">Uncharacterized protein</fullName>
    </submittedName>
</protein>
<dbReference type="InterPro" id="IPR047184">
    <property type="entry name" value="KANK1-4"/>
</dbReference>
<feature type="repeat" description="ANK" evidence="1">
    <location>
        <begin position="101"/>
        <end position="122"/>
    </location>
</feature>
<dbReference type="GO" id="GO:2000134">
    <property type="term" value="P:negative regulation of G1/S transition of mitotic cell cycle"/>
    <property type="evidence" value="ECO:0007669"/>
    <property type="project" value="TreeGrafter"/>
</dbReference>
<dbReference type="InterPro" id="IPR002110">
    <property type="entry name" value="Ankyrin_rpt"/>
</dbReference>
<dbReference type="PROSITE" id="PS50297">
    <property type="entry name" value="ANK_REP_REGION"/>
    <property type="match status" value="2"/>
</dbReference>
<name>A0A8C4T2H4_ERPCA</name>
<dbReference type="PROSITE" id="PS50088">
    <property type="entry name" value="ANK_REPEAT"/>
    <property type="match status" value="2"/>
</dbReference>
<dbReference type="PANTHER" id="PTHR24168:SF0">
    <property type="entry name" value="KN MOTIF AND ANKYRIN REPEAT DOMAIN-CONTAINING PROTEIN 2"/>
    <property type="match status" value="1"/>
</dbReference>
<dbReference type="SMART" id="SM00248">
    <property type="entry name" value="ANK"/>
    <property type="match status" value="4"/>
</dbReference>
<dbReference type="GO" id="GO:0033147">
    <property type="term" value="P:negative regulation of intracellular estrogen receptor signaling pathway"/>
    <property type="evidence" value="ECO:0007669"/>
    <property type="project" value="TreeGrafter"/>
</dbReference>
<feature type="repeat" description="ANK" evidence="1">
    <location>
        <begin position="68"/>
        <end position="100"/>
    </location>
</feature>
<dbReference type="Proteomes" id="UP000694620">
    <property type="component" value="Chromosome 17"/>
</dbReference>
<sequence>VSCHKAADPKVIATLLLSSGLCTADKQNKAGYTPIMLTALAAFRSDSDLETVMQLLRMGEVNAKASQAGQTALMLAVSHGRIDMVRALLACGADVNLQDDDGSTALMCACEHGHVEIVKLLLAVPGCDATLTDNDGSTALSIALEASQNDIAVLLYAHLNFAKPPSPVSWHRHGRF</sequence>
<evidence type="ECO:0000313" key="3">
    <source>
        <dbReference type="Proteomes" id="UP000694620"/>
    </source>
</evidence>